<accession>A0A0C5VQA9</accession>
<protein>
    <submittedName>
        <fullName evidence="1">Uncharacterized protein</fullName>
    </submittedName>
</protein>
<evidence type="ECO:0000313" key="1">
    <source>
        <dbReference type="EMBL" id="AJQ95618.1"/>
    </source>
</evidence>
<dbReference type="Proteomes" id="UP000032266">
    <property type="component" value="Chromosome"/>
</dbReference>
<dbReference type="EMBL" id="CP007142">
    <property type="protein sequence ID" value="AJQ95618.1"/>
    <property type="molecule type" value="Genomic_DNA"/>
</dbReference>
<gene>
    <name evidence="1" type="ORF">YC6258_03582</name>
</gene>
<keyword evidence="2" id="KW-1185">Reference proteome</keyword>
<dbReference type="AlphaFoldDB" id="A0A0C5VQA9"/>
<name>A0A0C5VQA9_9GAMM</name>
<reference evidence="1 2" key="1">
    <citation type="submission" date="2014-01" db="EMBL/GenBank/DDBJ databases">
        <title>Full genme sequencing of cellulolytic bacterium Gynuella sunshinyii YC6258T gen. nov., sp. nov.</title>
        <authorList>
            <person name="Khan H."/>
            <person name="Chung E.J."/>
            <person name="Chung Y.R."/>
        </authorList>
    </citation>
    <scope>NUCLEOTIDE SEQUENCE [LARGE SCALE GENOMIC DNA]</scope>
    <source>
        <strain evidence="1 2">YC6258</strain>
    </source>
</reference>
<dbReference type="OrthoDB" id="6198595at2"/>
<evidence type="ECO:0000313" key="2">
    <source>
        <dbReference type="Proteomes" id="UP000032266"/>
    </source>
</evidence>
<dbReference type="HOGENOM" id="CLU_2806449_0_0_6"/>
<dbReference type="KEGG" id="gsn:YC6258_03582"/>
<sequence length="67" mass="7719">MKLADFPAGTKFYIKEFDIPLANIPNRGWVNFFGGRARPYDVSGLKPGNNWPAENFEEWKKVVEESK</sequence>
<proteinExistence type="predicted"/>
<dbReference type="RefSeq" id="WP_044617856.1">
    <property type="nucleotide sequence ID" value="NZ_CP007142.1"/>
</dbReference>
<organism evidence="1 2">
    <name type="scientific">Gynuella sunshinyii YC6258</name>
    <dbReference type="NCBI Taxonomy" id="1445510"/>
    <lineage>
        <taxon>Bacteria</taxon>
        <taxon>Pseudomonadati</taxon>
        <taxon>Pseudomonadota</taxon>
        <taxon>Gammaproteobacteria</taxon>
        <taxon>Oceanospirillales</taxon>
        <taxon>Saccharospirillaceae</taxon>
        <taxon>Gynuella</taxon>
    </lineage>
</organism>